<dbReference type="EMBL" id="CM023473">
    <property type="protein sequence ID" value="KAH7954594.1"/>
    <property type="molecule type" value="Genomic_DNA"/>
</dbReference>
<reference evidence="1" key="1">
    <citation type="submission" date="2020-05" db="EMBL/GenBank/DDBJ databases">
        <title>Large-scale comparative analyses of tick genomes elucidate their genetic diversity and vector capacities.</title>
        <authorList>
            <person name="Jia N."/>
            <person name="Wang J."/>
            <person name="Shi W."/>
            <person name="Du L."/>
            <person name="Sun Y."/>
            <person name="Zhan W."/>
            <person name="Jiang J."/>
            <person name="Wang Q."/>
            <person name="Zhang B."/>
            <person name="Ji P."/>
            <person name="Sakyi L.B."/>
            <person name="Cui X."/>
            <person name="Yuan T."/>
            <person name="Jiang B."/>
            <person name="Yang W."/>
            <person name="Lam T.T.-Y."/>
            <person name="Chang Q."/>
            <person name="Ding S."/>
            <person name="Wang X."/>
            <person name="Zhu J."/>
            <person name="Ruan X."/>
            <person name="Zhao L."/>
            <person name="Wei J."/>
            <person name="Que T."/>
            <person name="Du C."/>
            <person name="Cheng J."/>
            <person name="Dai P."/>
            <person name="Han X."/>
            <person name="Huang E."/>
            <person name="Gao Y."/>
            <person name="Liu J."/>
            <person name="Shao H."/>
            <person name="Ye R."/>
            <person name="Li L."/>
            <person name="Wei W."/>
            <person name="Wang X."/>
            <person name="Wang C."/>
            <person name="Yang T."/>
            <person name="Huo Q."/>
            <person name="Li W."/>
            <person name="Guo W."/>
            <person name="Chen H."/>
            <person name="Zhou L."/>
            <person name="Ni X."/>
            <person name="Tian J."/>
            <person name="Zhou Y."/>
            <person name="Sheng Y."/>
            <person name="Liu T."/>
            <person name="Pan Y."/>
            <person name="Xia L."/>
            <person name="Li J."/>
            <person name="Zhao F."/>
            <person name="Cao W."/>
        </authorList>
    </citation>
    <scope>NUCLEOTIDE SEQUENCE</scope>
    <source>
        <strain evidence="1">Dsil-2018</strain>
    </source>
</reference>
<proteinExistence type="predicted"/>
<name>A0ACB8CZP8_DERSI</name>
<dbReference type="Proteomes" id="UP000821865">
    <property type="component" value="Chromosome 4"/>
</dbReference>
<evidence type="ECO:0000313" key="1">
    <source>
        <dbReference type="EMBL" id="KAH7954594.1"/>
    </source>
</evidence>
<comment type="caution">
    <text evidence="1">The sequence shown here is derived from an EMBL/GenBank/DDBJ whole genome shotgun (WGS) entry which is preliminary data.</text>
</comment>
<evidence type="ECO:0000313" key="2">
    <source>
        <dbReference type="Proteomes" id="UP000821865"/>
    </source>
</evidence>
<gene>
    <name evidence="1" type="ORF">HPB49_020069</name>
</gene>
<organism evidence="1 2">
    <name type="scientific">Dermacentor silvarum</name>
    <name type="common">Tick</name>
    <dbReference type="NCBI Taxonomy" id="543639"/>
    <lineage>
        <taxon>Eukaryota</taxon>
        <taxon>Metazoa</taxon>
        <taxon>Ecdysozoa</taxon>
        <taxon>Arthropoda</taxon>
        <taxon>Chelicerata</taxon>
        <taxon>Arachnida</taxon>
        <taxon>Acari</taxon>
        <taxon>Parasitiformes</taxon>
        <taxon>Ixodida</taxon>
        <taxon>Ixodoidea</taxon>
        <taxon>Ixodidae</taxon>
        <taxon>Rhipicephalinae</taxon>
        <taxon>Dermacentor</taxon>
    </lineage>
</organism>
<protein>
    <submittedName>
        <fullName evidence="1">Uncharacterized protein</fullName>
    </submittedName>
</protein>
<keyword evidence="2" id="KW-1185">Reference proteome</keyword>
<sequence>MDRAEHKERGERPLVLLFTGSPGHYQDFSYTIPFLDRHGADVLCFNWPTFLFTKKTGYWGHSSEEKTHLAIDFLKKLDIKEVDLLVSHSSGAYPAVELTAEHSDVQVKSLALLMPTTGTDVRAVKVLLNNKVAEWMLRNLYGISVLASLTKWSLKLGGHPIKPNVNDVFFAYLSAVGIDDARYDRQLTTLCERGVPMLVMISGTDKLISAENSKNFLRKLGHDPTRTWLYDGKAKLIRRGEYGTVKVVEMTRGSHYAFSRHSSICNQELLELLSRAPLYPKRFRA</sequence>
<accession>A0ACB8CZP8</accession>